<dbReference type="AlphaFoldDB" id="Q1DBW3"/>
<dbReference type="Proteomes" id="UP000002402">
    <property type="component" value="Chromosome"/>
</dbReference>
<proteinExistence type="predicted"/>
<dbReference type="eggNOG" id="ENOG5032X2Y">
    <property type="taxonomic scope" value="Bacteria"/>
</dbReference>
<dbReference type="EnsemblBacteria" id="ABF86044">
    <property type="protein sequence ID" value="ABF86044"/>
    <property type="gene ID" value="MXAN_1608"/>
</dbReference>
<dbReference type="STRING" id="246197.MXAN_1608"/>
<evidence type="ECO:0000313" key="2">
    <source>
        <dbReference type="EMBL" id="ABF86044.1"/>
    </source>
</evidence>
<evidence type="ECO:0000256" key="1">
    <source>
        <dbReference type="SAM" id="MobiDB-lite"/>
    </source>
</evidence>
<dbReference type="EMBL" id="CP000113">
    <property type="protein sequence ID" value="ABF86044.1"/>
    <property type="molecule type" value="Genomic_DNA"/>
</dbReference>
<dbReference type="HOGENOM" id="CLU_027940_0_0_7"/>
<organism evidence="2 3">
    <name type="scientific">Myxococcus xanthus (strain DK1622)</name>
    <dbReference type="NCBI Taxonomy" id="246197"/>
    <lineage>
        <taxon>Bacteria</taxon>
        <taxon>Pseudomonadati</taxon>
        <taxon>Myxococcota</taxon>
        <taxon>Myxococcia</taxon>
        <taxon>Myxococcales</taxon>
        <taxon>Cystobacterineae</taxon>
        <taxon>Myxococcaceae</taxon>
        <taxon>Myxococcus</taxon>
    </lineage>
</organism>
<evidence type="ECO:0000313" key="3">
    <source>
        <dbReference type="Proteomes" id="UP000002402"/>
    </source>
</evidence>
<gene>
    <name evidence="2" type="ordered locus">MXAN_1608</name>
</gene>
<name>Q1DBW3_MYXXD</name>
<protein>
    <submittedName>
        <fullName evidence="2">Uncharacterized protein</fullName>
    </submittedName>
</protein>
<keyword evidence="3" id="KW-1185">Reference proteome</keyword>
<feature type="compositionally biased region" description="Low complexity" evidence="1">
    <location>
        <begin position="166"/>
        <end position="186"/>
    </location>
</feature>
<feature type="region of interest" description="Disordered" evidence="1">
    <location>
        <begin position="165"/>
        <end position="186"/>
    </location>
</feature>
<reference evidence="2 3" key="1">
    <citation type="journal article" date="2006" name="Proc. Natl. Acad. Sci. U.S.A.">
        <title>Evolution of sensory complexity recorded in a myxobacterial genome.</title>
        <authorList>
            <person name="Goldman B.S."/>
            <person name="Nierman W.C."/>
            <person name="Kaiser D."/>
            <person name="Slater S.C."/>
            <person name="Durkin A.S."/>
            <person name="Eisen J.A."/>
            <person name="Ronning C.M."/>
            <person name="Barbazuk W.B."/>
            <person name="Blanchard M."/>
            <person name="Field C."/>
            <person name="Halling C."/>
            <person name="Hinkle G."/>
            <person name="Iartchuk O."/>
            <person name="Kim H.S."/>
            <person name="Mackenzie C."/>
            <person name="Madupu R."/>
            <person name="Miller N."/>
            <person name="Shvartsbeyn A."/>
            <person name="Sullivan S.A."/>
            <person name="Vaudin M."/>
            <person name="Wiegand R."/>
            <person name="Kaplan H.B."/>
        </authorList>
    </citation>
    <scope>NUCLEOTIDE SEQUENCE [LARGE SCALE GENOMIC DNA]</scope>
    <source>
        <strain evidence="3">DK1622</strain>
    </source>
</reference>
<accession>Q1DBW3</accession>
<sequence length="661" mass="71151">MRLVYAQGAPVMMPPLPVRALAAAILLWSLTVSAEPWNGTEPGTTTLQQVLLSFGPPTRQVHEDGAVVLTYQRKAAPGGTRSTRFHFDARQGVLRRVEVVPTKPPTQAGLVALYGPACGAAKASEGGPDCHEEEAAPARQRWWHYRARGLSVLLDKQRRVKSMRYSEPLASASPAPARGSMASAGSEGATVPAAAAFDVPRATPATGTLPPDTDSASGLATAAVDPSGAGAPDGFEDLLDAPAPAPAPRPAGPSGAIVEGWQGPEGEAADPWHETAQERQQDVLAVGGIYFQRAELTGLRSQGKTSYQPVLPALADIYLDATPSKHVRGFMMGRLAYDPLSTEANGPAAVLGQMWLKFDVAQRLFVTAGRQEIRWGSSQIWNPTDFLQAPNPDPLNIFDLRTGVDMVRLTVPWEAMAANLSLLGTANVEDVSEDLRRVRYGGGVRAEMAVGTGEIAATAVFDQSRRPRYGLDATMALGLLDFNAEVAWVGDGNTRLWARDGDSFVERTLEGRKLLVSAGVSATFNFAELYRAVIRVEGFHNPLGYDDRAFLPWLSSQGDFRPLFHGRYYALGQVNIGRRGVSQLSLIFTTIANVQDASYLSRLAFNSSPFDIRDIFVQTFVEVPYGERGSEFRFESLPADPTISGSGLGVFRAGVSLYVRI</sequence>
<dbReference type="OrthoDB" id="5383458at2"/>
<dbReference type="KEGG" id="mxa:MXAN_1608"/>
<feature type="region of interest" description="Disordered" evidence="1">
    <location>
        <begin position="202"/>
        <end position="274"/>
    </location>
</feature>